<dbReference type="Pfam" id="PF18416">
    <property type="entry name" value="GbpA_2"/>
    <property type="match status" value="1"/>
</dbReference>
<dbReference type="InterPro" id="IPR041029">
    <property type="entry name" value="GbpA_2"/>
</dbReference>
<dbReference type="Proteomes" id="UP000606935">
    <property type="component" value="Unassembled WGS sequence"/>
</dbReference>
<dbReference type="GO" id="GO:0004553">
    <property type="term" value="F:hydrolase activity, hydrolyzing O-glycosyl compounds"/>
    <property type="evidence" value="ECO:0007669"/>
    <property type="project" value="InterPro"/>
</dbReference>
<dbReference type="CDD" id="cd12215">
    <property type="entry name" value="ChiC_BD"/>
    <property type="match status" value="1"/>
</dbReference>
<dbReference type="Gene3D" id="3.30.70.2150">
    <property type="match status" value="1"/>
</dbReference>
<proteinExistence type="predicted"/>
<evidence type="ECO:0000313" key="7">
    <source>
        <dbReference type="EMBL" id="GGO66286.1"/>
    </source>
</evidence>
<evidence type="ECO:0000256" key="5">
    <source>
        <dbReference type="SAM" id="SignalP"/>
    </source>
</evidence>
<dbReference type="GO" id="GO:0005975">
    <property type="term" value="P:carbohydrate metabolic process"/>
    <property type="evidence" value="ECO:0007669"/>
    <property type="project" value="InterPro"/>
</dbReference>
<evidence type="ECO:0000256" key="4">
    <source>
        <dbReference type="ARBA" id="ARBA00022801"/>
    </source>
</evidence>
<keyword evidence="2" id="KW-0147">Chitin-binding</keyword>
<dbReference type="PANTHER" id="PTHR34823">
    <property type="entry name" value="GLCNAC-BINDING PROTEIN A"/>
    <property type="match status" value="1"/>
</dbReference>
<evidence type="ECO:0000256" key="2">
    <source>
        <dbReference type="ARBA" id="ARBA00022669"/>
    </source>
</evidence>
<dbReference type="InterPro" id="IPR036573">
    <property type="entry name" value="CBM_sf_5/12"/>
</dbReference>
<keyword evidence="1" id="KW-0964">Secreted</keyword>
<dbReference type="InterPro" id="IPR004302">
    <property type="entry name" value="Cellulose/chitin-bd_N"/>
</dbReference>
<dbReference type="Gene3D" id="2.70.50.50">
    <property type="entry name" value="chitin-binding protein cbp21"/>
    <property type="match status" value="1"/>
</dbReference>
<reference evidence="7" key="1">
    <citation type="journal article" date="2014" name="Int. J. Syst. Evol. Microbiol.">
        <title>Complete genome sequence of Corynebacterium casei LMG S-19264T (=DSM 44701T), isolated from a smear-ripened cheese.</title>
        <authorList>
            <consortium name="US DOE Joint Genome Institute (JGI-PGF)"/>
            <person name="Walter F."/>
            <person name="Albersmeier A."/>
            <person name="Kalinowski J."/>
            <person name="Ruckert C."/>
        </authorList>
    </citation>
    <scope>NUCLEOTIDE SEQUENCE</scope>
    <source>
        <strain evidence="7">CGMCC 1.7086</strain>
    </source>
</reference>
<feature type="signal peptide" evidence="5">
    <location>
        <begin position="1"/>
        <end position="26"/>
    </location>
</feature>
<dbReference type="EMBL" id="BMLS01000001">
    <property type="protein sequence ID" value="GGO66286.1"/>
    <property type="molecule type" value="Genomic_DNA"/>
</dbReference>
<evidence type="ECO:0000259" key="6">
    <source>
        <dbReference type="SMART" id="SM00495"/>
    </source>
</evidence>
<protein>
    <recommendedName>
        <fullName evidence="6">Chitin-binding type-3 domain-containing protein</fullName>
    </recommendedName>
</protein>
<reference evidence="7" key="2">
    <citation type="submission" date="2020-09" db="EMBL/GenBank/DDBJ databases">
        <authorList>
            <person name="Sun Q."/>
            <person name="Zhou Y."/>
        </authorList>
    </citation>
    <scope>NUCLEOTIDE SEQUENCE</scope>
    <source>
        <strain evidence="7">CGMCC 1.7086</strain>
    </source>
</reference>
<feature type="domain" description="Chitin-binding type-3" evidence="6">
    <location>
        <begin position="433"/>
        <end position="475"/>
    </location>
</feature>
<dbReference type="SMART" id="SM00495">
    <property type="entry name" value="ChtBD3"/>
    <property type="match status" value="1"/>
</dbReference>
<gene>
    <name evidence="7" type="ORF">GCM10010982_10120</name>
</gene>
<evidence type="ECO:0000256" key="3">
    <source>
        <dbReference type="ARBA" id="ARBA00022729"/>
    </source>
</evidence>
<dbReference type="Pfam" id="PF03067">
    <property type="entry name" value="LPMO_10"/>
    <property type="match status" value="1"/>
</dbReference>
<accession>A0A917YTY1</accession>
<keyword evidence="3 5" id="KW-0732">Signal</keyword>
<name>A0A917YTY1_9ALTE</name>
<dbReference type="GO" id="GO:0030246">
    <property type="term" value="F:carbohydrate binding"/>
    <property type="evidence" value="ECO:0007669"/>
    <property type="project" value="InterPro"/>
</dbReference>
<dbReference type="PANTHER" id="PTHR34823:SF1">
    <property type="entry name" value="CHITIN-BINDING TYPE-4 DOMAIN-CONTAINING PROTEIN"/>
    <property type="match status" value="1"/>
</dbReference>
<organism evidence="7 8">
    <name type="scientific">Bowmanella pacifica</name>
    <dbReference type="NCBI Taxonomy" id="502051"/>
    <lineage>
        <taxon>Bacteria</taxon>
        <taxon>Pseudomonadati</taxon>
        <taxon>Pseudomonadota</taxon>
        <taxon>Gammaproteobacteria</taxon>
        <taxon>Alteromonadales</taxon>
        <taxon>Alteromonadaceae</taxon>
        <taxon>Bowmanella</taxon>
    </lineage>
</organism>
<dbReference type="Pfam" id="PF02839">
    <property type="entry name" value="CBM_5_12"/>
    <property type="match status" value="1"/>
</dbReference>
<evidence type="ECO:0000256" key="1">
    <source>
        <dbReference type="ARBA" id="ARBA00022525"/>
    </source>
</evidence>
<dbReference type="InterPro" id="IPR014756">
    <property type="entry name" value="Ig_E-set"/>
</dbReference>
<dbReference type="CDD" id="cd21177">
    <property type="entry name" value="LPMO_AA10"/>
    <property type="match status" value="1"/>
</dbReference>
<dbReference type="AlphaFoldDB" id="A0A917YTY1"/>
<dbReference type="InterPro" id="IPR051024">
    <property type="entry name" value="GlcNAc_Chitin_IntDeg"/>
</dbReference>
<dbReference type="GO" id="GO:0008061">
    <property type="term" value="F:chitin binding"/>
    <property type="evidence" value="ECO:0007669"/>
    <property type="project" value="UniProtKB-KW"/>
</dbReference>
<keyword evidence="8" id="KW-1185">Reference proteome</keyword>
<dbReference type="RefSeq" id="WP_188691142.1">
    <property type="nucleotide sequence ID" value="NZ_BMLS01000001.1"/>
</dbReference>
<comment type="caution">
    <text evidence="7">The sequence shown here is derived from an EMBL/GenBank/DDBJ whole genome shotgun (WGS) entry which is preliminary data.</text>
</comment>
<dbReference type="SUPFAM" id="SSF51055">
    <property type="entry name" value="Carbohydrate binding domain"/>
    <property type="match status" value="1"/>
</dbReference>
<dbReference type="SUPFAM" id="SSF81296">
    <property type="entry name" value="E set domains"/>
    <property type="match status" value="1"/>
</dbReference>
<dbReference type="GO" id="GO:0005576">
    <property type="term" value="C:extracellular region"/>
    <property type="evidence" value="ECO:0007669"/>
    <property type="project" value="InterPro"/>
</dbReference>
<evidence type="ECO:0000313" key="8">
    <source>
        <dbReference type="Proteomes" id="UP000606935"/>
    </source>
</evidence>
<keyword evidence="4" id="KW-0378">Hydrolase</keyword>
<dbReference type="InterPro" id="IPR003610">
    <property type="entry name" value="CBM5/12"/>
</dbReference>
<feature type="chain" id="PRO_5036733888" description="Chitin-binding type-3 domain-containing protein" evidence="5">
    <location>
        <begin position="27"/>
        <end position="476"/>
    </location>
</feature>
<sequence length="476" mass="51980">MKSVYKTLLPLTVLLGATGMSHLASAHGYMQVPKARQVFCEEQGGYWWPQDGSNIPNAACRAAYLQTGSFQFVQAIEFSVNVADYYNQAAVEAAVPNGSLCSAGDPQKQGINVPSTHWQRSQVVPNANNELNVRFYASTPHNPSFWKFYLSKPSYDGATQALNWADLDHIQDVGNVSVILAPDGKRYYDMTVSIPANRSGDAILYTRWQREDVAGEGFYNCSDITIVRDGTPPAQWHAVSYFVRQGQDANPGDTIWARLFDANGQELISELLPVTSQNSQSWQADLASTLNMNHGLDIQIGVQGQNGAIQFDNQNLLSNQVFAAQSSYSFALSIQPPQGNTAPVVHSPGNLQLAEGQSTTVSVHAYDDQQDPLTFTWQVPTPLSYTGSDANITLSAGQVNQDSTVTVGLVVSDGQLSTNVSFDVTVQDSTTTVPAWQASDVYVKDDLVSYQGVIYRAKWWTQGEQPGSADVWESQP</sequence>
<dbReference type="Gene3D" id="2.10.10.20">
    <property type="entry name" value="Carbohydrate-binding module superfamily 5/12"/>
    <property type="match status" value="1"/>
</dbReference>